<proteinExistence type="predicted"/>
<dbReference type="Proteomes" id="UP000076502">
    <property type="component" value="Unassembled WGS sequence"/>
</dbReference>
<evidence type="ECO:0000313" key="1">
    <source>
        <dbReference type="EMBL" id="KZC08458.1"/>
    </source>
</evidence>
<reference evidence="1 2" key="1">
    <citation type="submission" date="2015-07" db="EMBL/GenBank/DDBJ databases">
        <title>The genome of Dufourea novaeangliae.</title>
        <authorList>
            <person name="Pan H."/>
            <person name="Kapheim K."/>
        </authorList>
    </citation>
    <scope>NUCLEOTIDE SEQUENCE [LARGE SCALE GENOMIC DNA]</scope>
    <source>
        <strain evidence="1">0120121106</strain>
        <tissue evidence="1">Whole body</tissue>
    </source>
</reference>
<sequence>MEGEGVGLRVCSTTVCCSSVNVPLGKQREETPRGRGTLKEGRGWGVVAQTRKWLG</sequence>
<organism evidence="1 2">
    <name type="scientific">Dufourea novaeangliae</name>
    <name type="common">Sweat bee</name>
    <dbReference type="NCBI Taxonomy" id="178035"/>
    <lineage>
        <taxon>Eukaryota</taxon>
        <taxon>Metazoa</taxon>
        <taxon>Ecdysozoa</taxon>
        <taxon>Arthropoda</taxon>
        <taxon>Hexapoda</taxon>
        <taxon>Insecta</taxon>
        <taxon>Pterygota</taxon>
        <taxon>Neoptera</taxon>
        <taxon>Endopterygota</taxon>
        <taxon>Hymenoptera</taxon>
        <taxon>Apocrita</taxon>
        <taxon>Aculeata</taxon>
        <taxon>Apoidea</taxon>
        <taxon>Anthophila</taxon>
        <taxon>Halictidae</taxon>
        <taxon>Rophitinae</taxon>
        <taxon>Dufourea</taxon>
    </lineage>
</organism>
<accession>A0A154PB53</accession>
<dbReference type="EMBL" id="KQ434847">
    <property type="protein sequence ID" value="KZC08458.1"/>
    <property type="molecule type" value="Genomic_DNA"/>
</dbReference>
<dbReference type="AlphaFoldDB" id="A0A154PB53"/>
<name>A0A154PB53_DUFNO</name>
<evidence type="ECO:0000313" key="2">
    <source>
        <dbReference type="Proteomes" id="UP000076502"/>
    </source>
</evidence>
<gene>
    <name evidence="1" type="ORF">WN55_10657</name>
</gene>
<protein>
    <submittedName>
        <fullName evidence="1">Uncharacterized protein</fullName>
    </submittedName>
</protein>
<keyword evidence="2" id="KW-1185">Reference proteome</keyword>